<sequence>MYLLYADESGSSGGSDQEHFVLAGVTVFEREAHWLSLKLDKIAAQFDSQAPHSVELHGSPMLTGKKFWRNVPKNKRIDAIKDALRLIDGQHQRIIASVVRKAAISPEDPVSVTFQQLITRFDHYLARQYKYYGDPQRGLVIFDKSPKEAPIQALATEFKFDGHEWGTLRNMADVPVFVDSRATRLIQLADLVAYAIFRKYEENDSQFYEIIERKFDFFNGVQHGLHVDV</sequence>
<evidence type="ECO:0000313" key="1">
    <source>
        <dbReference type="EMBL" id="OUD12660.1"/>
    </source>
</evidence>
<accession>A0A251X5K1</accession>
<evidence type="ECO:0000313" key="2">
    <source>
        <dbReference type="Proteomes" id="UP000194798"/>
    </source>
</evidence>
<name>A0A251X5K1_9GAMM</name>
<dbReference type="Proteomes" id="UP000194798">
    <property type="component" value="Unassembled WGS sequence"/>
</dbReference>
<dbReference type="RefSeq" id="WP_086489621.1">
    <property type="nucleotide sequence ID" value="NZ_MSLT01000023.1"/>
</dbReference>
<protein>
    <submittedName>
        <fullName evidence="1">Uncharacterized protein</fullName>
    </submittedName>
</protein>
<comment type="caution">
    <text evidence="1">The sequence shown here is derived from an EMBL/GenBank/DDBJ whole genome shotgun (WGS) entry which is preliminary data.</text>
</comment>
<dbReference type="AlphaFoldDB" id="A0A251X5K1"/>
<dbReference type="OrthoDB" id="9800818at2"/>
<proteinExistence type="predicted"/>
<dbReference type="EMBL" id="MSLT01000023">
    <property type="protein sequence ID" value="OUD12660.1"/>
    <property type="molecule type" value="Genomic_DNA"/>
</dbReference>
<reference evidence="1 2" key="1">
    <citation type="submission" date="2016-12" db="EMBL/GenBank/DDBJ databases">
        <title>Thioflexothrix psekupsii D3 genome sequencing and assembly.</title>
        <authorList>
            <person name="Fomenkov A."/>
            <person name="Vincze T."/>
            <person name="Grabovich M."/>
            <person name="Anton B.P."/>
            <person name="Dubinina G."/>
            <person name="Orlova M."/>
            <person name="Belousova E."/>
            <person name="Roberts R.J."/>
        </authorList>
    </citation>
    <scope>NUCLEOTIDE SEQUENCE [LARGE SCALE GENOMIC DNA]</scope>
    <source>
        <strain evidence="1">D3</strain>
    </source>
</reference>
<keyword evidence="2" id="KW-1185">Reference proteome</keyword>
<dbReference type="Pfam" id="PF12686">
    <property type="entry name" value="DUF3800"/>
    <property type="match status" value="1"/>
</dbReference>
<gene>
    <name evidence="1" type="ORF">TPSD3_13660</name>
</gene>
<organism evidence="1 2">
    <name type="scientific">Thioflexithrix psekupsensis</name>
    <dbReference type="NCBI Taxonomy" id="1570016"/>
    <lineage>
        <taxon>Bacteria</taxon>
        <taxon>Pseudomonadati</taxon>
        <taxon>Pseudomonadota</taxon>
        <taxon>Gammaproteobacteria</taxon>
        <taxon>Thiotrichales</taxon>
        <taxon>Thioflexithrix</taxon>
    </lineage>
</organism>
<dbReference type="InterPro" id="IPR024524">
    <property type="entry name" value="DUF3800"/>
</dbReference>